<sequence length="375" mass="42022">LFAGGLYGDWSVWYPQTSICAVRGSTVVIPCSYNYPSKDRLKVNTVMWCVNDTDCIADSETKHYVYRSQTPNNRLKFSQRIMYLGNKMDNCTLKITDIGISDQETYRFRFETNYHQGRWVGQPGVTLSVTELKIQMSPTGKLEEVREGDNLSLSCVPEGCSLTQTEFTWFKNGQPLSGTQATENTLRFNPVSLEHAGTYSCALKGNAKTESLMFALDVRSEFNTLMIAAILGLVLLVGIATLVIYICIKRKKAGQLKGENSRNMKAREVPNNIYDEVLQLNIPESEHMQGTPSEEDEVCYSAVSFPRKTASWQVLFIFPPHHSCAHAVKQEGFFPPNSVSAICRKTAQALSLLLPPIPPPPKFLTCLNYRCALQT</sequence>
<reference evidence="3" key="1">
    <citation type="journal article" date="2021" name="Cell">
        <title>Tracing the genetic footprints of vertebrate landing in non-teleost ray-finned fishes.</title>
        <authorList>
            <person name="Bi X."/>
            <person name="Wang K."/>
            <person name="Yang L."/>
            <person name="Pan H."/>
            <person name="Jiang H."/>
            <person name="Wei Q."/>
            <person name="Fang M."/>
            <person name="Yu H."/>
            <person name="Zhu C."/>
            <person name="Cai Y."/>
            <person name="He Y."/>
            <person name="Gan X."/>
            <person name="Zeng H."/>
            <person name="Yu D."/>
            <person name="Zhu Y."/>
            <person name="Jiang H."/>
            <person name="Qiu Q."/>
            <person name="Yang H."/>
            <person name="Zhang Y.E."/>
            <person name="Wang W."/>
            <person name="Zhu M."/>
            <person name="He S."/>
            <person name="Zhang G."/>
        </authorList>
    </citation>
    <scope>NUCLEOTIDE SEQUENCE</scope>
    <source>
        <strain evidence="3">Allg_001</strain>
    </source>
</reference>
<dbReference type="InterPro" id="IPR003599">
    <property type="entry name" value="Ig_sub"/>
</dbReference>
<dbReference type="SMART" id="SM00408">
    <property type="entry name" value="IGc2"/>
    <property type="match status" value="1"/>
</dbReference>
<dbReference type="EMBL" id="JAAWVO010077268">
    <property type="protein sequence ID" value="MBN3325731.1"/>
    <property type="molecule type" value="Genomic_DNA"/>
</dbReference>
<dbReference type="InterPro" id="IPR036179">
    <property type="entry name" value="Ig-like_dom_sf"/>
</dbReference>
<feature type="domain" description="Ig-like" evidence="2">
    <location>
        <begin position="123"/>
        <end position="213"/>
    </location>
</feature>
<dbReference type="Pfam" id="PF07686">
    <property type="entry name" value="V-set"/>
    <property type="match status" value="1"/>
</dbReference>
<dbReference type="PANTHER" id="PTHR46013">
    <property type="entry name" value="VASCULAR CELL ADHESION MOLECULE 1"/>
    <property type="match status" value="1"/>
</dbReference>
<dbReference type="SMART" id="SM00409">
    <property type="entry name" value="IG"/>
    <property type="match status" value="2"/>
</dbReference>
<dbReference type="Gene3D" id="2.60.40.10">
    <property type="entry name" value="Immunoglobulins"/>
    <property type="match status" value="2"/>
</dbReference>
<dbReference type="SUPFAM" id="SSF48726">
    <property type="entry name" value="Immunoglobulin"/>
    <property type="match status" value="2"/>
</dbReference>
<protein>
    <submittedName>
        <fullName evidence="3">CXAR protein</fullName>
    </submittedName>
</protein>
<name>A0A8J7P9L6_ATRSP</name>
<keyword evidence="4" id="KW-1185">Reference proteome</keyword>
<organism evidence="3 4">
    <name type="scientific">Atractosteus spatula</name>
    <name type="common">Alligator gar</name>
    <name type="synonym">Lepisosteus spatula</name>
    <dbReference type="NCBI Taxonomy" id="7917"/>
    <lineage>
        <taxon>Eukaryota</taxon>
        <taxon>Metazoa</taxon>
        <taxon>Chordata</taxon>
        <taxon>Craniata</taxon>
        <taxon>Vertebrata</taxon>
        <taxon>Euteleostomi</taxon>
        <taxon>Actinopterygii</taxon>
        <taxon>Neopterygii</taxon>
        <taxon>Holostei</taxon>
        <taxon>Semionotiformes</taxon>
        <taxon>Lepisosteidae</taxon>
        <taxon>Atractosteus</taxon>
    </lineage>
</organism>
<dbReference type="PANTHER" id="PTHR46013:SF4">
    <property type="entry name" value="B-CELL RECEPTOR CD22-RELATED"/>
    <property type="match status" value="1"/>
</dbReference>
<dbReference type="AlphaFoldDB" id="A0A8J7P9L6"/>
<dbReference type="InterPro" id="IPR003598">
    <property type="entry name" value="Ig_sub2"/>
</dbReference>
<keyword evidence="1" id="KW-0472">Membrane</keyword>
<dbReference type="Proteomes" id="UP000736164">
    <property type="component" value="Unassembled WGS sequence"/>
</dbReference>
<accession>A0A8J7P9L6</accession>
<comment type="caution">
    <text evidence="3">The sequence shown here is derived from an EMBL/GenBank/DDBJ whole genome shotgun (WGS) entry which is preliminary data.</text>
</comment>
<proteinExistence type="predicted"/>
<evidence type="ECO:0000313" key="3">
    <source>
        <dbReference type="EMBL" id="MBN3325731.1"/>
    </source>
</evidence>
<evidence type="ECO:0000256" key="1">
    <source>
        <dbReference type="SAM" id="Phobius"/>
    </source>
</evidence>
<dbReference type="InterPro" id="IPR007110">
    <property type="entry name" value="Ig-like_dom"/>
</dbReference>
<evidence type="ECO:0000313" key="4">
    <source>
        <dbReference type="Proteomes" id="UP000736164"/>
    </source>
</evidence>
<dbReference type="InterPro" id="IPR013783">
    <property type="entry name" value="Ig-like_fold"/>
</dbReference>
<keyword evidence="1" id="KW-0812">Transmembrane</keyword>
<dbReference type="InterPro" id="IPR013106">
    <property type="entry name" value="Ig_V-set"/>
</dbReference>
<evidence type="ECO:0000259" key="2">
    <source>
        <dbReference type="PROSITE" id="PS50835"/>
    </source>
</evidence>
<feature type="transmembrane region" description="Helical" evidence="1">
    <location>
        <begin position="225"/>
        <end position="248"/>
    </location>
</feature>
<feature type="non-terminal residue" evidence="3">
    <location>
        <position position="1"/>
    </location>
</feature>
<gene>
    <name evidence="3" type="primary">Cxadr_0</name>
    <name evidence="3" type="ORF">GTO95_0010118</name>
</gene>
<dbReference type="Pfam" id="PF13927">
    <property type="entry name" value="Ig_3"/>
    <property type="match status" value="1"/>
</dbReference>
<keyword evidence="1" id="KW-1133">Transmembrane helix</keyword>
<feature type="non-terminal residue" evidence="3">
    <location>
        <position position="375"/>
    </location>
</feature>
<dbReference type="PROSITE" id="PS50835">
    <property type="entry name" value="IG_LIKE"/>
    <property type="match status" value="1"/>
</dbReference>